<sequence length="38" mass="4536">MYIRRTHTRNTATGERYHTHRLVRSTRVGGKVRQITLL</sequence>
<evidence type="ECO:0000313" key="1">
    <source>
        <dbReference type="EMBL" id="EGV15810.1"/>
    </source>
</evidence>
<reference evidence="1 2" key="1">
    <citation type="submission" date="2011-06" db="EMBL/GenBank/DDBJ databases">
        <title>The draft genome of Thiocapsa marina 5811.</title>
        <authorList>
            <consortium name="US DOE Joint Genome Institute (JGI-PGF)"/>
            <person name="Lucas S."/>
            <person name="Han J."/>
            <person name="Cheng J.-F."/>
            <person name="Goodwin L."/>
            <person name="Pitluck S."/>
            <person name="Peters L."/>
            <person name="Land M.L."/>
            <person name="Hauser L."/>
            <person name="Vogl K."/>
            <person name="Liu Z."/>
            <person name="Imhoff J."/>
            <person name="Thiel V."/>
            <person name="Frigaard N.-U."/>
            <person name="Bryant D."/>
            <person name="Woyke T.J."/>
        </authorList>
    </citation>
    <scope>NUCLEOTIDE SEQUENCE [LARGE SCALE GENOMIC DNA]</scope>
    <source>
        <strain evidence="1 2">5811</strain>
    </source>
</reference>
<dbReference type="AlphaFoldDB" id="F9UJ08"/>
<protein>
    <submittedName>
        <fullName evidence="1">Transposase, IS4 family protein</fullName>
    </submittedName>
</protein>
<dbReference type="EMBL" id="AFWV01000050">
    <property type="protein sequence ID" value="EGV15810.1"/>
    <property type="molecule type" value="Genomic_DNA"/>
</dbReference>
<accession>F9UJ08</accession>
<organism evidence="1 2">
    <name type="scientific">Thiocapsa marina 5811</name>
    <dbReference type="NCBI Taxonomy" id="768671"/>
    <lineage>
        <taxon>Bacteria</taxon>
        <taxon>Pseudomonadati</taxon>
        <taxon>Pseudomonadota</taxon>
        <taxon>Gammaproteobacteria</taxon>
        <taxon>Chromatiales</taxon>
        <taxon>Chromatiaceae</taxon>
        <taxon>Thiocapsa</taxon>
    </lineage>
</organism>
<dbReference type="eggNOG" id="COG5421">
    <property type="taxonomic scope" value="Bacteria"/>
</dbReference>
<name>F9UJ08_9GAMM</name>
<keyword evidence="2" id="KW-1185">Reference proteome</keyword>
<gene>
    <name evidence="1" type="ORF">ThimaDRAFT_4911</name>
</gene>
<evidence type="ECO:0000313" key="2">
    <source>
        <dbReference type="Proteomes" id="UP000005459"/>
    </source>
</evidence>
<proteinExistence type="predicted"/>
<dbReference type="Proteomes" id="UP000005459">
    <property type="component" value="Unassembled WGS sequence"/>
</dbReference>
<feature type="non-terminal residue" evidence="1">
    <location>
        <position position="38"/>
    </location>
</feature>